<reference evidence="2 3" key="1">
    <citation type="journal article" date="2017" name="Nat. Ecol. Evol.">
        <title>Scallop genome provides insights into evolution of bilaterian karyotype and development.</title>
        <authorList>
            <person name="Wang S."/>
            <person name="Zhang J."/>
            <person name="Jiao W."/>
            <person name="Li J."/>
            <person name="Xun X."/>
            <person name="Sun Y."/>
            <person name="Guo X."/>
            <person name="Huan P."/>
            <person name="Dong B."/>
            <person name="Zhang L."/>
            <person name="Hu X."/>
            <person name="Sun X."/>
            <person name="Wang J."/>
            <person name="Zhao C."/>
            <person name="Wang Y."/>
            <person name="Wang D."/>
            <person name="Huang X."/>
            <person name="Wang R."/>
            <person name="Lv J."/>
            <person name="Li Y."/>
            <person name="Zhang Z."/>
            <person name="Liu B."/>
            <person name="Lu W."/>
            <person name="Hui Y."/>
            <person name="Liang J."/>
            <person name="Zhou Z."/>
            <person name="Hou R."/>
            <person name="Li X."/>
            <person name="Liu Y."/>
            <person name="Li H."/>
            <person name="Ning X."/>
            <person name="Lin Y."/>
            <person name="Zhao L."/>
            <person name="Xing Q."/>
            <person name="Dou J."/>
            <person name="Li Y."/>
            <person name="Mao J."/>
            <person name="Guo H."/>
            <person name="Dou H."/>
            <person name="Li T."/>
            <person name="Mu C."/>
            <person name="Jiang W."/>
            <person name="Fu Q."/>
            <person name="Fu X."/>
            <person name="Miao Y."/>
            <person name="Liu J."/>
            <person name="Yu Q."/>
            <person name="Li R."/>
            <person name="Liao H."/>
            <person name="Li X."/>
            <person name="Kong Y."/>
            <person name="Jiang Z."/>
            <person name="Chourrout D."/>
            <person name="Li R."/>
            <person name="Bao Z."/>
        </authorList>
    </citation>
    <scope>NUCLEOTIDE SEQUENCE [LARGE SCALE GENOMIC DNA]</scope>
    <source>
        <strain evidence="2 3">PY_sf001</strain>
    </source>
</reference>
<organism evidence="2 3">
    <name type="scientific">Mizuhopecten yessoensis</name>
    <name type="common">Japanese scallop</name>
    <name type="synonym">Patinopecten yessoensis</name>
    <dbReference type="NCBI Taxonomy" id="6573"/>
    <lineage>
        <taxon>Eukaryota</taxon>
        <taxon>Metazoa</taxon>
        <taxon>Spiralia</taxon>
        <taxon>Lophotrochozoa</taxon>
        <taxon>Mollusca</taxon>
        <taxon>Bivalvia</taxon>
        <taxon>Autobranchia</taxon>
        <taxon>Pteriomorphia</taxon>
        <taxon>Pectinida</taxon>
        <taxon>Pectinoidea</taxon>
        <taxon>Pectinidae</taxon>
        <taxon>Mizuhopecten</taxon>
    </lineage>
</organism>
<evidence type="ECO:0000313" key="3">
    <source>
        <dbReference type="Proteomes" id="UP000242188"/>
    </source>
</evidence>
<accession>A0A210PM07</accession>
<comment type="caution">
    <text evidence="2">The sequence shown here is derived from an EMBL/GenBank/DDBJ whole genome shotgun (WGS) entry which is preliminary data.</text>
</comment>
<gene>
    <name evidence="2" type="ORF">KP79_PYT06053</name>
</gene>
<dbReference type="Proteomes" id="UP000242188">
    <property type="component" value="Unassembled WGS sequence"/>
</dbReference>
<name>A0A210PM07_MIZYE</name>
<protein>
    <submittedName>
        <fullName evidence="2">UPF0728 protein C10orf53-like</fullName>
    </submittedName>
</protein>
<dbReference type="Pfam" id="PF15092">
    <property type="entry name" value="UPF0728"/>
    <property type="match status" value="1"/>
</dbReference>
<proteinExistence type="inferred from homology"/>
<dbReference type="InterPro" id="IPR027885">
    <property type="entry name" value="UPF0728"/>
</dbReference>
<evidence type="ECO:0000313" key="2">
    <source>
        <dbReference type="EMBL" id="OWF37513.1"/>
    </source>
</evidence>
<sequence>MDPTRAAIACSGHVVITQKTEKHEACEVYIDSKRVWSCNIKGLQPGDGHSHPLCVEALKAIKAHRAS</sequence>
<evidence type="ECO:0000256" key="1">
    <source>
        <dbReference type="ARBA" id="ARBA00009973"/>
    </source>
</evidence>
<dbReference type="EMBL" id="NEDP02005588">
    <property type="protein sequence ID" value="OWF37513.1"/>
    <property type="molecule type" value="Genomic_DNA"/>
</dbReference>
<comment type="similarity">
    <text evidence="1">Belongs to the UPF0728 family.</text>
</comment>
<keyword evidence="3" id="KW-1185">Reference proteome</keyword>
<dbReference type="AlphaFoldDB" id="A0A210PM07"/>